<keyword evidence="6 11" id="KW-0812">Transmembrane</keyword>
<dbReference type="InterPro" id="IPR027995">
    <property type="entry name" value="Galactosyl_T_N"/>
</dbReference>
<evidence type="ECO:0000256" key="9">
    <source>
        <dbReference type="ARBA" id="ARBA00023136"/>
    </source>
</evidence>
<evidence type="ECO:0000256" key="1">
    <source>
        <dbReference type="ARBA" id="ARBA00004606"/>
    </source>
</evidence>
<evidence type="ECO:0000313" key="14">
    <source>
        <dbReference type="EMBL" id="CAG5102509.1"/>
    </source>
</evidence>
<keyword evidence="9 11" id="KW-0472">Membrane</keyword>
<evidence type="ECO:0000256" key="6">
    <source>
        <dbReference type="ARBA" id="ARBA00022692"/>
    </source>
</evidence>
<dbReference type="PANTHER" id="PTHR19300">
    <property type="entry name" value="BETA-1,4-GALACTOSYLTRANSFERASE"/>
    <property type="match status" value="1"/>
</dbReference>
<evidence type="ECO:0000313" key="15">
    <source>
        <dbReference type="Proteomes" id="UP001158576"/>
    </source>
</evidence>
<evidence type="ECO:0000256" key="11">
    <source>
        <dbReference type="RuleBase" id="RU368121"/>
    </source>
</evidence>
<comment type="similarity">
    <text evidence="3 11">Belongs to the glycosyltransferase 7 family.</text>
</comment>
<keyword evidence="7 11" id="KW-0735">Signal-anchor</keyword>
<keyword evidence="10 11" id="KW-0325">Glycoprotein</keyword>
<comment type="subcellular location">
    <subcellularLocation>
        <location evidence="1">Membrane</location>
        <topology evidence="1">Single-pass type II membrane protein</topology>
    </subcellularLocation>
</comment>
<evidence type="ECO:0000256" key="7">
    <source>
        <dbReference type="ARBA" id="ARBA00022968"/>
    </source>
</evidence>
<feature type="domain" description="Galactosyltransferase C-terminal" evidence="12">
    <location>
        <begin position="278"/>
        <end position="355"/>
    </location>
</feature>
<sequence>MKDSANLTIGKIFYVLVFFQFPLLYIFHKGHTIPFYASYDGNYYKTLVKELSSDVWEFINEDQNKLASIQVIKQVVQTFVMQLQSKNEGIKDAEEYELVKDTISSYLIDTALEDVTNNIFHLPKPEKTHDYPENWQSCLETPPKLRGQLEVDLNQTAGPKSFSEIATDSPALKSGGHWSPAYCKAKNRVAIVIPYRNREIHLRYFLMYMHKTLQRQELDYQIFVVNQVDDNSFNRAKLLNVGFVEAMKQYDWQCFVFHDVDLVLENDKCLYRCPEMPRHISVAIDKFKYKLLYAAIFGGITSMTTDQYIQLNGYSNLFWGWGGEDDDMFNRIRFANMKILRPPPTTARFKMIKHDHESSNKPNPKRFSLLKNSLSRMSEDGLNSLEYTVKAIHKFPTHTMIDVDLGNDGRPKAKVTLQQLRPQT</sequence>
<dbReference type="InterPro" id="IPR003859">
    <property type="entry name" value="Galactosyl_T"/>
</dbReference>
<organism evidence="14 15">
    <name type="scientific">Oikopleura dioica</name>
    <name type="common">Tunicate</name>
    <dbReference type="NCBI Taxonomy" id="34765"/>
    <lineage>
        <taxon>Eukaryota</taxon>
        <taxon>Metazoa</taxon>
        <taxon>Chordata</taxon>
        <taxon>Tunicata</taxon>
        <taxon>Appendicularia</taxon>
        <taxon>Copelata</taxon>
        <taxon>Oikopleuridae</taxon>
        <taxon>Oikopleura</taxon>
    </lineage>
</organism>
<keyword evidence="15" id="KW-1185">Reference proteome</keyword>
<evidence type="ECO:0000256" key="3">
    <source>
        <dbReference type="ARBA" id="ARBA00005735"/>
    </source>
</evidence>
<accession>A0ABN7SPQ5</accession>
<dbReference type="PRINTS" id="PR02050">
    <property type="entry name" value="B14GALTRFASE"/>
</dbReference>
<gene>
    <name evidence="14" type="ORF">OKIOD_LOCUS9101</name>
</gene>
<feature type="transmembrane region" description="Helical" evidence="11">
    <location>
        <begin position="12"/>
        <end position="28"/>
    </location>
</feature>
<dbReference type="PANTHER" id="PTHR19300:SF61">
    <property type="entry name" value="BETA-1,4-N-ACETYLGALACTOSAMINYLTRANSFERASE"/>
    <property type="match status" value="1"/>
</dbReference>
<keyword evidence="8 11" id="KW-1133">Transmembrane helix</keyword>
<evidence type="ECO:0000256" key="4">
    <source>
        <dbReference type="ARBA" id="ARBA00022676"/>
    </source>
</evidence>
<comment type="function">
    <text evidence="11">Catalyses the transfer of galactose onto proteins or lipids.</text>
</comment>
<proteinExistence type="inferred from homology"/>
<evidence type="ECO:0000256" key="8">
    <source>
        <dbReference type="ARBA" id="ARBA00022989"/>
    </source>
</evidence>
<protein>
    <recommendedName>
        <fullName evidence="11">Beta-1,4-galactosyltransferase</fullName>
        <ecNumber evidence="11">2.4.1.-</ecNumber>
    </recommendedName>
</protein>
<dbReference type="EMBL" id="OU015566">
    <property type="protein sequence ID" value="CAG5102509.1"/>
    <property type="molecule type" value="Genomic_DNA"/>
</dbReference>
<dbReference type="InterPro" id="IPR029044">
    <property type="entry name" value="Nucleotide-diphossugar_trans"/>
</dbReference>
<comment type="pathway">
    <text evidence="2 11">Protein modification; protein glycosylation.</text>
</comment>
<dbReference type="Pfam" id="PF02709">
    <property type="entry name" value="Glyco_transf_7C"/>
    <property type="match status" value="1"/>
</dbReference>
<dbReference type="CDD" id="cd00899">
    <property type="entry name" value="b4GalT"/>
    <property type="match status" value="1"/>
</dbReference>
<evidence type="ECO:0000259" key="13">
    <source>
        <dbReference type="Pfam" id="PF13733"/>
    </source>
</evidence>
<keyword evidence="5 11" id="KW-0808">Transferase</keyword>
<dbReference type="SUPFAM" id="SSF53448">
    <property type="entry name" value="Nucleotide-diphospho-sugar transferases"/>
    <property type="match status" value="1"/>
</dbReference>
<dbReference type="Proteomes" id="UP001158576">
    <property type="component" value="Chromosome 1"/>
</dbReference>
<evidence type="ECO:0000259" key="12">
    <source>
        <dbReference type="Pfam" id="PF02709"/>
    </source>
</evidence>
<evidence type="ECO:0000256" key="5">
    <source>
        <dbReference type="ARBA" id="ARBA00022679"/>
    </source>
</evidence>
<keyword evidence="4 11" id="KW-0328">Glycosyltransferase</keyword>
<evidence type="ECO:0000256" key="2">
    <source>
        <dbReference type="ARBA" id="ARBA00004922"/>
    </source>
</evidence>
<evidence type="ECO:0000256" key="10">
    <source>
        <dbReference type="ARBA" id="ARBA00023180"/>
    </source>
</evidence>
<dbReference type="Gene3D" id="3.90.550.10">
    <property type="entry name" value="Spore Coat Polysaccharide Biosynthesis Protein SpsA, Chain A"/>
    <property type="match status" value="1"/>
</dbReference>
<dbReference type="EC" id="2.4.1.-" evidence="11"/>
<dbReference type="Pfam" id="PF13733">
    <property type="entry name" value="Glyco_transf_7N"/>
    <property type="match status" value="1"/>
</dbReference>
<reference evidence="14 15" key="1">
    <citation type="submission" date="2021-04" db="EMBL/GenBank/DDBJ databases">
        <authorList>
            <person name="Bliznina A."/>
        </authorList>
    </citation>
    <scope>NUCLEOTIDE SEQUENCE [LARGE SCALE GENOMIC DNA]</scope>
</reference>
<feature type="domain" description="Galactosyltransferase N-terminal" evidence="13">
    <location>
        <begin position="138"/>
        <end position="274"/>
    </location>
</feature>
<name>A0ABN7SPQ5_OIKDI</name>
<dbReference type="InterPro" id="IPR027791">
    <property type="entry name" value="Galactosyl_T_C"/>
</dbReference>